<dbReference type="InterPro" id="IPR011324">
    <property type="entry name" value="Cytotoxic_necrot_fac-like_cat"/>
</dbReference>
<dbReference type="SUPFAM" id="SSF64438">
    <property type="entry name" value="CNF1/YfiH-like putative cysteine hydrolases"/>
    <property type="match status" value="1"/>
</dbReference>
<protein>
    <recommendedName>
        <fullName evidence="10">Purine nucleoside phosphorylase</fullName>
    </recommendedName>
</protein>
<evidence type="ECO:0000256" key="10">
    <source>
        <dbReference type="RuleBase" id="RU361274"/>
    </source>
</evidence>
<proteinExistence type="inferred from homology"/>
<evidence type="ECO:0000256" key="3">
    <source>
        <dbReference type="ARBA" id="ARBA00022679"/>
    </source>
</evidence>
<evidence type="ECO:0000256" key="9">
    <source>
        <dbReference type="ARBA" id="ARBA00049893"/>
    </source>
</evidence>
<sequence>MPEAQPDLLLPDWPAPANVRAVISTRRGGVSGPPFDTLNLGDHVGDDPAAVAENRRRLQMAAGAPATPFWLNQVHGTRVLECASDLADREADASITGHPGQVCVVMTADCLPVLICNRAGNRVAAAHAGWRGLADGVLEATLAGFDDPAEQLLVWLGPAIGPAAFEVGAEVRARFLQDDPRADNAFQPGRPGHWLADIYRLARLRLERAGVGFIGGGDYCTVTDRERFFSYRRDGVTGRMASMIWME</sequence>
<keyword evidence="5" id="KW-0378">Hydrolase</keyword>
<dbReference type="PATRIC" id="fig|1543721.4.peg.1924"/>
<evidence type="ECO:0000313" key="11">
    <source>
        <dbReference type="EMBL" id="AKH20514.1"/>
    </source>
</evidence>
<dbReference type="RefSeq" id="WP_046859447.1">
    <property type="nucleotide sequence ID" value="NZ_CP011412.1"/>
</dbReference>
<organism evidence="11 12">
    <name type="scientific">Sedimenticola thiotaurini</name>
    <dbReference type="NCBI Taxonomy" id="1543721"/>
    <lineage>
        <taxon>Bacteria</taxon>
        <taxon>Pseudomonadati</taxon>
        <taxon>Pseudomonadota</taxon>
        <taxon>Gammaproteobacteria</taxon>
        <taxon>Chromatiales</taxon>
        <taxon>Sedimenticolaceae</taxon>
        <taxon>Sedimenticola</taxon>
    </lineage>
</organism>
<comment type="catalytic activity">
    <reaction evidence="1">
        <text>inosine + phosphate = alpha-D-ribose 1-phosphate + hypoxanthine</text>
        <dbReference type="Rhea" id="RHEA:27646"/>
        <dbReference type="ChEBI" id="CHEBI:17368"/>
        <dbReference type="ChEBI" id="CHEBI:17596"/>
        <dbReference type="ChEBI" id="CHEBI:43474"/>
        <dbReference type="ChEBI" id="CHEBI:57720"/>
        <dbReference type="EC" id="2.4.2.1"/>
    </reaction>
    <physiologicalReaction direction="left-to-right" evidence="1">
        <dbReference type="Rhea" id="RHEA:27647"/>
    </physiologicalReaction>
</comment>
<dbReference type="PANTHER" id="PTHR30616:SF2">
    <property type="entry name" value="PURINE NUCLEOSIDE PHOSPHORYLASE LACC1"/>
    <property type="match status" value="1"/>
</dbReference>
<evidence type="ECO:0000256" key="7">
    <source>
        <dbReference type="ARBA" id="ARBA00047989"/>
    </source>
</evidence>
<name>A0A0F7JYW8_9GAMM</name>
<comment type="catalytic activity">
    <reaction evidence="7">
        <text>adenosine + H2O + H(+) = inosine + NH4(+)</text>
        <dbReference type="Rhea" id="RHEA:24408"/>
        <dbReference type="ChEBI" id="CHEBI:15377"/>
        <dbReference type="ChEBI" id="CHEBI:15378"/>
        <dbReference type="ChEBI" id="CHEBI:16335"/>
        <dbReference type="ChEBI" id="CHEBI:17596"/>
        <dbReference type="ChEBI" id="CHEBI:28938"/>
        <dbReference type="EC" id="3.5.4.4"/>
    </reaction>
    <physiologicalReaction direction="left-to-right" evidence="7">
        <dbReference type="Rhea" id="RHEA:24409"/>
    </physiologicalReaction>
</comment>
<dbReference type="GO" id="GO:0017061">
    <property type="term" value="F:S-methyl-5-thioadenosine phosphorylase activity"/>
    <property type="evidence" value="ECO:0007669"/>
    <property type="project" value="UniProtKB-EC"/>
</dbReference>
<dbReference type="NCBIfam" id="TIGR00726">
    <property type="entry name" value="peptidoglycan editing factor PgeF"/>
    <property type="match status" value="1"/>
</dbReference>
<comment type="catalytic activity">
    <reaction evidence="9">
        <text>S-methyl-5'-thioadenosine + phosphate = 5-(methylsulfanyl)-alpha-D-ribose 1-phosphate + adenine</text>
        <dbReference type="Rhea" id="RHEA:11852"/>
        <dbReference type="ChEBI" id="CHEBI:16708"/>
        <dbReference type="ChEBI" id="CHEBI:17509"/>
        <dbReference type="ChEBI" id="CHEBI:43474"/>
        <dbReference type="ChEBI" id="CHEBI:58533"/>
        <dbReference type="EC" id="2.4.2.28"/>
    </reaction>
    <physiologicalReaction direction="left-to-right" evidence="9">
        <dbReference type="Rhea" id="RHEA:11853"/>
    </physiologicalReaction>
</comment>
<dbReference type="Proteomes" id="UP000034410">
    <property type="component" value="Chromosome"/>
</dbReference>
<dbReference type="CDD" id="cd16833">
    <property type="entry name" value="YfiH"/>
    <property type="match status" value="1"/>
</dbReference>
<dbReference type="Pfam" id="PF02578">
    <property type="entry name" value="Cu-oxidase_4"/>
    <property type="match status" value="1"/>
</dbReference>
<keyword evidence="3" id="KW-0808">Transferase</keyword>
<accession>A0A0F7JYW8</accession>
<evidence type="ECO:0000256" key="8">
    <source>
        <dbReference type="ARBA" id="ARBA00048968"/>
    </source>
</evidence>
<comment type="catalytic activity">
    <reaction evidence="8">
        <text>adenosine + phosphate = alpha-D-ribose 1-phosphate + adenine</text>
        <dbReference type="Rhea" id="RHEA:27642"/>
        <dbReference type="ChEBI" id="CHEBI:16335"/>
        <dbReference type="ChEBI" id="CHEBI:16708"/>
        <dbReference type="ChEBI" id="CHEBI:43474"/>
        <dbReference type="ChEBI" id="CHEBI:57720"/>
        <dbReference type="EC" id="2.4.2.1"/>
    </reaction>
    <physiologicalReaction direction="left-to-right" evidence="8">
        <dbReference type="Rhea" id="RHEA:27643"/>
    </physiologicalReaction>
</comment>
<keyword evidence="12" id="KW-1185">Reference proteome</keyword>
<reference evidence="11 12" key="1">
    <citation type="journal article" date="2015" name="Genome Announc.">
        <title>Complete Genome Sequence of Sedimenticola thiotaurini Strain SIP-G1, a Polyphosphate- and Polyhydroxyalkanoate-Accumulating Sulfur-Oxidizing Gammaproteobacterium Isolated from Salt Marsh Sediments.</title>
        <authorList>
            <person name="Flood B.E."/>
            <person name="Jones D.S."/>
            <person name="Bailey J.V."/>
        </authorList>
    </citation>
    <scope>NUCLEOTIDE SEQUENCE [LARGE SCALE GENOMIC DNA]</scope>
    <source>
        <strain evidence="11 12">SIP-G1</strain>
    </source>
</reference>
<comment type="similarity">
    <text evidence="2 10">Belongs to the purine nucleoside phosphorylase YfiH/LACC1 family.</text>
</comment>
<evidence type="ECO:0000256" key="1">
    <source>
        <dbReference type="ARBA" id="ARBA00000553"/>
    </source>
</evidence>
<evidence type="ECO:0000256" key="2">
    <source>
        <dbReference type="ARBA" id="ARBA00007353"/>
    </source>
</evidence>
<evidence type="ECO:0000256" key="6">
    <source>
        <dbReference type="ARBA" id="ARBA00022833"/>
    </source>
</evidence>
<dbReference type="AlphaFoldDB" id="A0A0F7JYW8"/>
<evidence type="ECO:0000313" key="12">
    <source>
        <dbReference type="Proteomes" id="UP000034410"/>
    </source>
</evidence>
<evidence type="ECO:0000256" key="4">
    <source>
        <dbReference type="ARBA" id="ARBA00022723"/>
    </source>
</evidence>
<dbReference type="EMBL" id="CP011412">
    <property type="protein sequence ID" value="AKH20514.1"/>
    <property type="molecule type" value="Genomic_DNA"/>
</dbReference>
<keyword evidence="4" id="KW-0479">Metal-binding</keyword>
<dbReference type="InterPro" id="IPR038371">
    <property type="entry name" value="Cu_polyphenol_OxRdtase_sf"/>
</dbReference>
<dbReference type="Gene3D" id="3.60.140.10">
    <property type="entry name" value="CNF1/YfiH-like putative cysteine hydrolases"/>
    <property type="match status" value="1"/>
</dbReference>
<dbReference type="PANTHER" id="PTHR30616">
    <property type="entry name" value="UNCHARACTERIZED PROTEIN YFIH"/>
    <property type="match status" value="1"/>
</dbReference>
<dbReference type="GO" id="GO:0016787">
    <property type="term" value="F:hydrolase activity"/>
    <property type="evidence" value="ECO:0007669"/>
    <property type="project" value="UniProtKB-KW"/>
</dbReference>
<dbReference type="GO" id="GO:0005507">
    <property type="term" value="F:copper ion binding"/>
    <property type="evidence" value="ECO:0007669"/>
    <property type="project" value="TreeGrafter"/>
</dbReference>
<evidence type="ECO:0000256" key="5">
    <source>
        <dbReference type="ARBA" id="ARBA00022801"/>
    </source>
</evidence>
<gene>
    <name evidence="11" type="ORF">AAY24_09285</name>
</gene>
<dbReference type="KEGG" id="seds:AAY24_09285"/>
<dbReference type="OrthoDB" id="4279at2"/>
<dbReference type="InterPro" id="IPR003730">
    <property type="entry name" value="Cu_polyphenol_OxRdtase"/>
</dbReference>
<keyword evidence="6" id="KW-0862">Zinc</keyword>